<keyword evidence="2" id="KW-1185">Reference proteome</keyword>
<accession>A0A7W9G1N8</accession>
<evidence type="ECO:0000313" key="2">
    <source>
        <dbReference type="Proteomes" id="UP000579153"/>
    </source>
</evidence>
<gene>
    <name evidence="1" type="ORF">HD596_002378</name>
</gene>
<sequence length="106" mass="11422">MIHDDAHPAQIPTKEKQEMMRRILAGAAIAGCLLGFSATSASADVGPNAFNKKQQILSQLSLLDDLTLANDVLNDSVKYIDLATIGHLQDLDINLLNNQSHVGDNN</sequence>
<proteinExistence type="predicted"/>
<dbReference type="AlphaFoldDB" id="A0A7W9G1N8"/>
<reference evidence="1 2" key="1">
    <citation type="submission" date="2020-08" db="EMBL/GenBank/DDBJ databases">
        <title>Sequencing the genomes of 1000 actinobacteria strains.</title>
        <authorList>
            <person name="Klenk H.-P."/>
        </authorList>
    </citation>
    <scope>NUCLEOTIDE SEQUENCE [LARGE SCALE GENOMIC DNA]</scope>
    <source>
        <strain evidence="1 2">DSM 45507</strain>
    </source>
</reference>
<protein>
    <submittedName>
        <fullName evidence="1">Uncharacterized protein</fullName>
    </submittedName>
</protein>
<dbReference type="EMBL" id="JACHMB010000001">
    <property type="protein sequence ID" value="MBB5775622.1"/>
    <property type="molecule type" value="Genomic_DNA"/>
</dbReference>
<evidence type="ECO:0000313" key="1">
    <source>
        <dbReference type="EMBL" id="MBB5775622.1"/>
    </source>
</evidence>
<name>A0A7W9G1N8_9ACTN</name>
<dbReference type="Proteomes" id="UP000579153">
    <property type="component" value="Unassembled WGS sequence"/>
</dbReference>
<dbReference type="RefSeq" id="WP_185069283.1">
    <property type="nucleotide sequence ID" value="NZ_JACHMB010000001.1"/>
</dbReference>
<comment type="caution">
    <text evidence="1">The sequence shown here is derived from an EMBL/GenBank/DDBJ whole genome shotgun (WGS) entry which is preliminary data.</text>
</comment>
<organism evidence="1 2">
    <name type="scientific">Nonomuraea jabiensis</name>
    <dbReference type="NCBI Taxonomy" id="882448"/>
    <lineage>
        <taxon>Bacteria</taxon>
        <taxon>Bacillati</taxon>
        <taxon>Actinomycetota</taxon>
        <taxon>Actinomycetes</taxon>
        <taxon>Streptosporangiales</taxon>
        <taxon>Streptosporangiaceae</taxon>
        <taxon>Nonomuraea</taxon>
    </lineage>
</organism>